<protein>
    <submittedName>
        <fullName evidence="1">Transposase</fullName>
    </submittedName>
</protein>
<dbReference type="InterPro" id="IPR009057">
    <property type="entry name" value="Homeodomain-like_sf"/>
</dbReference>
<keyword evidence="2" id="KW-1185">Reference proteome</keyword>
<name>A0A0V8QH56_9FIRM</name>
<gene>
    <name evidence="1" type="ORF">ASU35_17950</name>
</gene>
<evidence type="ECO:0000313" key="2">
    <source>
        <dbReference type="Proteomes" id="UP000054874"/>
    </source>
</evidence>
<accession>A0A0V8QH56</accession>
<proteinExistence type="predicted"/>
<dbReference type="Proteomes" id="UP000054874">
    <property type="component" value="Unassembled WGS sequence"/>
</dbReference>
<dbReference type="GO" id="GO:0003677">
    <property type="term" value="F:DNA binding"/>
    <property type="evidence" value="ECO:0007669"/>
    <property type="project" value="InterPro"/>
</dbReference>
<dbReference type="SUPFAM" id="SSF46689">
    <property type="entry name" value="Homeodomain-like"/>
    <property type="match status" value="1"/>
</dbReference>
<dbReference type="EMBL" id="LNAM01000095">
    <property type="protein sequence ID" value="KSV59754.1"/>
    <property type="molecule type" value="Genomic_DNA"/>
</dbReference>
<sequence>MARQQHSPEEKSRLVLEAIRGERTINEIAAENNIHPNMLSKWKREAETQLYTLFQDNSSKERKAQKAREAEINDLYAQIGKLTTQNEWLKKKSGF</sequence>
<organism evidence="1 2">
    <name type="scientific">Acetivibrio ethanolgignens</name>
    <dbReference type="NCBI Taxonomy" id="290052"/>
    <lineage>
        <taxon>Bacteria</taxon>
        <taxon>Bacillati</taxon>
        <taxon>Bacillota</taxon>
        <taxon>Clostridia</taxon>
        <taxon>Eubacteriales</taxon>
        <taxon>Oscillospiraceae</taxon>
        <taxon>Acetivibrio</taxon>
    </lineage>
</organism>
<dbReference type="InterPro" id="IPR002514">
    <property type="entry name" value="Transposase_8"/>
</dbReference>
<dbReference type="STRING" id="290052.ASU35_17950"/>
<dbReference type="GO" id="GO:0006313">
    <property type="term" value="P:DNA transposition"/>
    <property type="evidence" value="ECO:0007669"/>
    <property type="project" value="InterPro"/>
</dbReference>
<evidence type="ECO:0000313" key="1">
    <source>
        <dbReference type="EMBL" id="KSV59754.1"/>
    </source>
</evidence>
<reference evidence="1 2" key="1">
    <citation type="submission" date="2015-11" db="EMBL/GenBank/DDBJ databases">
        <title>Butyribacter intestini gen. nov., sp. nov., a butyric acid-producing bacterium of the family Lachnospiraceae isolated from the human faeces.</title>
        <authorList>
            <person name="Zou Y."/>
            <person name="Xue W."/>
            <person name="Luo G."/>
            <person name="Lv M."/>
        </authorList>
    </citation>
    <scope>NUCLEOTIDE SEQUENCE [LARGE SCALE GENOMIC DNA]</scope>
    <source>
        <strain evidence="1 2">ACET-33324</strain>
    </source>
</reference>
<comment type="caution">
    <text evidence="1">The sequence shown here is derived from an EMBL/GenBank/DDBJ whole genome shotgun (WGS) entry which is preliminary data.</text>
</comment>
<dbReference type="AlphaFoldDB" id="A0A0V8QH56"/>
<dbReference type="Pfam" id="PF01527">
    <property type="entry name" value="HTH_Tnp_1"/>
    <property type="match status" value="1"/>
</dbReference>
<dbReference type="GO" id="GO:0004803">
    <property type="term" value="F:transposase activity"/>
    <property type="evidence" value="ECO:0007669"/>
    <property type="project" value="InterPro"/>
</dbReference>